<evidence type="ECO:0000259" key="3">
    <source>
        <dbReference type="SMART" id="SM00460"/>
    </source>
</evidence>
<gene>
    <name evidence="4" type="ORF">BG844_34830</name>
</gene>
<dbReference type="EMBL" id="MEIA01000537">
    <property type="protein sequence ID" value="OJF09940.1"/>
    <property type="molecule type" value="Genomic_DNA"/>
</dbReference>
<keyword evidence="2" id="KW-1133">Transmembrane helix</keyword>
<sequence length="818" mass="87617">MTGRRRLGLVAAAATLLSAAPLSAIFDTWTWLLQCILAVSLVAGSAVLTRSLRLPTWAQIVGMALTLLLTLSWMFPSGDELLSVIPTPPTFQHFGELFAQAGTDTRSYGVPVPDRDGLLFIATLGIGAVAIAVDLLTVVARRPALAGLPMLAIYSVPVAVYVDSVPVFPFVVGAIGFLWLLVADNVDRVRRFGRRFTGDGRDVDVWEPSPLAAAGRRLAVIGVAAAVLLPLTVPGLDTGLLNRLTQVGTGVGGGTGGGGSGRVNLFASLTGDLNQSETVDYIKVRTNEPDPYYLRFGTADLLTAEGIANRTPTGSPLSRGLPDPRENPVVTGDLKQYRAEVEITNKYAQTLAPVYSSTIKVDGLDGAWSYDSTAQAIFSRRNTTKSQKYSFDYVRAKYTPDQLRQAEPLAADDPIRQEFTTVPDDPSVKALVARLTKDKESEYDKVFALYRHFSRDNGFSYALKAPEPEGGASAIAAFLEQKTGFCQQYATALAWMSRVAGIPARVAFGFTRGGGREGDRYVITNRNAHAWTEVYLDGFGWIPFDATPQASVVGSSRSEWAPDIDRVDTPSASPTASSAPGASSSVGPGGANRPDRDPSENNLGATGAENPSGGSSTGLLITGLAALVVALLLVPALRRILVRKRRHAATAPVTTATATASPPGTRDVTVTTETVRAREDAHAAWDELVDTMVDYRVPVDPTETPRHTAQRLIREAELAGAPADGAVLLGHAEERARYARRPLQGEGLTAALTQVRKGLAATATRPTRLRAVLLPPSVILRWRMGLAEQSTRWLSSFSRARDVLVRFSPRRLLAGRAR</sequence>
<feature type="transmembrane region" description="Helical" evidence="2">
    <location>
        <begin position="144"/>
        <end position="162"/>
    </location>
</feature>
<name>A0A1K0GGF2_9ACTN</name>
<keyword evidence="2" id="KW-0472">Membrane</keyword>
<dbReference type="InterPro" id="IPR021878">
    <property type="entry name" value="TgpA_N"/>
</dbReference>
<feature type="transmembrane region" description="Helical" evidence="2">
    <location>
        <begin position="618"/>
        <end position="637"/>
    </location>
</feature>
<evidence type="ECO:0000313" key="5">
    <source>
        <dbReference type="Proteomes" id="UP000182486"/>
    </source>
</evidence>
<protein>
    <submittedName>
        <fullName evidence="4">Transglutaminase</fullName>
    </submittedName>
</protein>
<comment type="caution">
    <text evidence="4">The sequence shown here is derived from an EMBL/GenBank/DDBJ whole genome shotgun (WGS) entry which is preliminary data.</text>
</comment>
<keyword evidence="2" id="KW-0812">Transmembrane</keyword>
<dbReference type="SMART" id="SM00460">
    <property type="entry name" value="TGc"/>
    <property type="match status" value="1"/>
</dbReference>
<feature type="region of interest" description="Disordered" evidence="1">
    <location>
        <begin position="308"/>
        <end position="327"/>
    </location>
</feature>
<organism evidence="4 5">
    <name type="scientific">Couchioplanes caeruleus subsp. caeruleus</name>
    <dbReference type="NCBI Taxonomy" id="56427"/>
    <lineage>
        <taxon>Bacteria</taxon>
        <taxon>Bacillati</taxon>
        <taxon>Actinomycetota</taxon>
        <taxon>Actinomycetes</taxon>
        <taxon>Micromonosporales</taxon>
        <taxon>Micromonosporaceae</taxon>
        <taxon>Couchioplanes</taxon>
    </lineage>
</organism>
<feature type="region of interest" description="Disordered" evidence="1">
    <location>
        <begin position="555"/>
        <end position="613"/>
    </location>
</feature>
<feature type="domain" description="Transglutaminase-like" evidence="3">
    <location>
        <begin position="478"/>
        <end position="548"/>
    </location>
</feature>
<dbReference type="PANTHER" id="PTHR42736">
    <property type="entry name" value="PROTEIN-GLUTAMINE GAMMA-GLUTAMYLTRANSFERASE"/>
    <property type="match status" value="1"/>
</dbReference>
<evidence type="ECO:0000256" key="2">
    <source>
        <dbReference type="SAM" id="Phobius"/>
    </source>
</evidence>
<accession>A0A1K0GGF2</accession>
<dbReference type="Proteomes" id="UP000182486">
    <property type="component" value="Unassembled WGS sequence"/>
</dbReference>
<feature type="transmembrane region" description="Helical" evidence="2">
    <location>
        <begin position="168"/>
        <end position="186"/>
    </location>
</feature>
<feature type="transmembrane region" description="Helical" evidence="2">
    <location>
        <begin position="218"/>
        <end position="236"/>
    </location>
</feature>
<feature type="compositionally biased region" description="Low complexity" evidence="1">
    <location>
        <begin position="570"/>
        <end position="586"/>
    </location>
</feature>
<dbReference type="SUPFAM" id="SSF54001">
    <property type="entry name" value="Cysteine proteinases"/>
    <property type="match status" value="1"/>
</dbReference>
<feature type="transmembrane region" description="Helical" evidence="2">
    <location>
        <begin position="117"/>
        <end position="137"/>
    </location>
</feature>
<dbReference type="RefSeq" id="WP_071809674.1">
    <property type="nucleotide sequence ID" value="NZ_MEIA01000537.1"/>
</dbReference>
<feature type="transmembrane region" description="Helical" evidence="2">
    <location>
        <begin position="56"/>
        <end position="75"/>
    </location>
</feature>
<dbReference type="AlphaFoldDB" id="A0A1K0GGF2"/>
<proteinExistence type="predicted"/>
<reference evidence="4 5" key="1">
    <citation type="submission" date="2016-09" db="EMBL/GenBank/DDBJ databases">
        <title>Couchioplanes caeruleus draft genome sequence.</title>
        <authorList>
            <person name="Sheehan J."/>
            <person name="Caffrey P."/>
        </authorList>
    </citation>
    <scope>NUCLEOTIDE SEQUENCE [LARGE SCALE GENOMIC DNA]</scope>
    <source>
        <strain evidence="4 5">DSM 43634</strain>
    </source>
</reference>
<dbReference type="InterPro" id="IPR025403">
    <property type="entry name" value="TgpA-like_C"/>
</dbReference>
<dbReference type="InterPro" id="IPR038765">
    <property type="entry name" value="Papain-like_cys_pep_sf"/>
</dbReference>
<dbReference type="Gene3D" id="3.10.620.30">
    <property type="match status" value="1"/>
</dbReference>
<evidence type="ECO:0000313" key="4">
    <source>
        <dbReference type="EMBL" id="OJF09940.1"/>
    </source>
</evidence>
<dbReference type="PANTHER" id="PTHR42736:SF1">
    <property type="entry name" value="PROTEIN-GLUTAMINE GAMMA-GLUTAMYLTRANSFERASE"/>
    <property type="match status" value="1"/>
</dbReference>
<keyword evidence="5" id="KW-1185">Reference proteome</keyword>
<dbReference type="InterPro" id="IPR052901">
    <property type="entry name" value="Bact_TGase-like"/>
</dbReference>
<evidence type="ECO:0000256" key="1">
    <source>
        <dbReference type="SAM" id="MobiDB-lite"/>
    </source>
</evidence>
<feature type="transmembrane region" description="Helical" evidence="2">
    <location>
        <begin position="29"/>
        <end position="49"/>
    </location>
</feature>
<dbReference type="Pfam" id="PF11992">
    <property type="entry name" value="TgpA_N"/>
    <property type="match status" value="1"/>
</dbReference>
<dbReference type="Pfam" id="PF13559">
    <property type="entry name" value="DUF4129"/>
    <property type="match status" value="1"/>
</dbReference>
<dbReference type="InterPro" id="IPR002931">
    <property type="entry name" value="Transglutaminase-like"/>
</dbReference>
<dbReference type="Pfam" id="PF01841">
    <property type="entry name" value="Transglut_core"/>
    <property type="match status" value="1"/>
</dbReference>